<dbReference type="Proteomes" id="UP001342631">
    <property type="component" value="Unassembled WGS sequence"/>
</dbReference>
<comment type="caution">
    <text evidence="1">The sequence shown here is derived from an EMBL/GenBank/DDBJ whole genome shotgun (WGS) entry which is preliminary data.</text>
</comment>
<gene>
    <name evidence="1" type="ORF">ASNO1_73940</name>
</gene>
<protein>
    <submittedName>
        <fullName evidence="1">Uncharacterized protein</fullName>
    </submittedName>
</protein>
<dbReference type="EMBL" id="BTTX01000011">
    <property type="protein sequence ID" value="GMU11140.1"/>
    <property type="molecule type" value="Genomic_DNA"/>
</dbReference>
<name>A0ABQ6R497_9BACT</name>
<organism evidence="1 2">
    <name type="scientific">Corallococcus caeni</name>
    <dbReference type="NCBI Taxonomy" id="3082388"/>
    <lineage>
        <taxon>Bacteria</taxon>
        <taxon>Pseudomonadati</taxon>
        <taxon>Myxococcota</taxon>
        <taxon>Myxococcia</taxon>
        <taxon>Myxococcales</taxon>
        <taxon>Cystobacterineae</taxon>
        <taxon>Myxococcaceae</taxon>
        <taxon>Corallococcus</taxon>
    </lineage>
</organism>
<sequence length="150" mass="15898">MTCTGPSESGRKVVRSDSCRCTTSSRARRRASRFSAPVSRSENGMLYAAEPGSNCSSTQSRCCAKDAGSLLVRDTGTTGGGPAKRGSFVEAAMRAARSATVGDSNNACRGRSTWYAVRNRDVSRVASSEWPPSSKKLSVAPTRCTFRSDA</sequence>
<keyword evidence="2" id="KW-1185">Reference proteome</keyword>
<evidence type="ECO:0000313" key="1">
    <source>
        <dbReference type="EMBL" id="GMU11140.1"/>
    </source>
</evidence>
<evidence type="ECO:0000313" key="2">
    <source>
        <dbReference type="Proteomes" id="UP001342631"/>
    </source>
</evidence>
<accession>A0ABQ6R497</accession>
<reference evidence="1 2" key="1">
    <citation type="journal article" date="2024" name="Arch. Microbiol.">
        <title>Corallococcus caeni sp. nov., a novel myxobacterium isolated from activated sludge.</title>
        <authorList>
            <person name="Tomita S."/>
            <person name="Nakai R."/>
            <person name="Kuroda K."/>
            <person name="Kurashita H."/>
            <person name="Hatamoto M."/>
            <person name="Yamaguchi T."/>
            <person name="Narihiro T."/>
        </authorList>
    </citation>
    <scope>NUCLEOTIDE SEQUENCE [LARGE SCALE GENOMIC DNA]</scope>
    <source>
        <strain evidence="1 2">NO1</strain>
    </source>
</reference>
<proteinExistence type="predicted"/>